<dbReference type="GeneID" id="61052367"/>
<evidence type="ECO:0000256" key="1">
    <source>
        <dbReference type="SAM" id="Coils"/>
    </source>
</evidence>
<sequence>MTTTIGTGDLATWAAVGVAIIAMLIAAAQSRGANLANLENRDLARQNAELLKQQHVLEQRTWTESHFDAVREWAQDVCFAISEAAHVREGLRAPVLSKLSALIDIGRWYFPNQWSDKYGIDKEPAYRGIRQPVLDCLVAAYDHLSDGTPTAELKDELEDCRRHFVSQIQLVIDPRRREKQIARILEDWAQAERLRALPVRDGQGGVGESKQKANRP</sequence>
<organism evidence="3 4">
    <name type="scientific">Rhizobium loti</name>
    <name type="common">Mesorhizobium loti</name>
    <dbReference type="NCBI Taxonomy" id="381"/>
    <lineage>
        <taxon>Bacteria</taxon>
        <taxon>Pseudomonadati</taxon>
        <taxon>Pseudomonadota</taxon>
        <taxon>Alphaproteobacteria</taxon>
        <taxon>Hyphomicrobiales</taxon>
        <taxon>Phyllobacteriaceae</taxon>
        <taxon>Mesorhizobium</taxon>
    </lineage>
</organism>
<dbReference type="AlphaFoldDB" id="A0A8E2WCZ8"/>
<keyword evidence="1" id="KW-0175">Coiled coil</keyword>
<keyword evidence="2" id="KW-0812">Transmembrane</keyword>
<comment type="caution">
    <text evidence="3">The sequence shown here is derived from an EMBL/GenBank/DDBJ whole genome shotgun (WGS) entry which is preliminary data.</text>
</comment>
<reference evidence="3 4" key="1">
    <citation type="submission" date="2018-05" db="EMBL/GenBank/DDBJ databases">
        <title>Genomic Encyclopedia of Type Strains, Phase IV (KMG-IV): sequencing the most valuable type-strain genomes for metagenomic binning, comparative biology and taxonomic classification.</title>
        <authorList>
            <person name="Goeker M."/>
        </authorList>
    </citation>
    <scope>NUCLEOTIDE SEQUENCE [LARGE SCALE GENOMIC DNA]</scope>
    <source>
        <strain evidence="3 4">DSM 2626</strain>
    </source>
</reference>
<dbReference type="EMBL" id="QGGH01000003">
    <property type="protein sequence ID" value="PWJ91698.1"/>
    <property type="molecule type" value="Genomic_DNA"/>
</dbReference>
<evidence type="ECO:0008006" key="5">
    <source>
        <dbReference type="Google" id="ProtNLM"/>
    </source>
</evidence>
<proteinExistence type="predicted"/>
<accession>A0A8E2WCZ8</accession>
<name>A0A8E2WCZ8_RHILI</name>
<keyword evidence="2" id="KW-0472">Membrane</keyword>
<evidence type="ECO:0000313" key="4">
    <source>
        <dbReference type="Proteomes" id="UP000245631"/>
    </source>
</evidence>
<gene>
    <name evidence="3" type="ORF">C8D77_103396</name>
</gene>
<keyword evidence="2" id="KW-1133">Transmembrane helix</keyword>
<evidence type="ECO:0000313" key="3">
    <source>
        <dbReference type="EMBL" id="PWJ91698.1"/>
    </source>
</evidence>
<feature type="coiled-coil region" evidence="1">
    <location>
        <begin position="33"/>
        <end position="60"/>
    </location>
</feature>
<dbReference type="Proteomes" id="UP000245631">
    <property type="component" value="Unassembled WGS sequence"/>
</dbReference>
<dbReference type="RefSeq" id="WP_109664459.1">
    <property type="nucleotide sequence ID" value="NZ_QGGH01000003.1"/>
</dbReference>
<evidence type="ECO:0000256" key="2">
    <source>
        <dbReference type="SAM" id="Phobius"/>
    </source>
</evidence>
<protein>
    <recommendedName>
        <fullName evidence="5">DUF4760 domain-containing protein</fullName>
    </recommendedName>
</protein>
<feature type="transmembrane region" description="Helical" evidence="2">
    <location>
        <begin position="12"/>
        <end position="28"/>
    </location>
</feature>